<dbReference type="InterPro" id="IPR036412">
    <property type="entry name" value="HAD-like_sf"/>
</dbReference>
<dbReference type="InterPro" id="IPR051828">
    <property type="entry name" value="HAD-like_hydrolase_domain"/>
</dbReference>
<dbReference type="NCBIfam" id="TIGR01549">
    <property type="entry name" value="HAD-SF-IA-v1"/>
    <property type="match status" value="1"/>
</dbReference>
<name>A0ABX4YIW5_9LEPT</name>
<organism evidence="1 2">
    <name type="scientific">Leptospira inadai serovar Lyme</name>
    <dbReference type="NCBI Taxonomy" id="293084"/>
    <lineage>
        <taxon>Bacteria</taxon>
        <taxon>Pseudomonadati</taxon>
        <taxon>Spirochaetota</taxon>
        <taxon>Spirochaetia</taxon>
        <taxon>Leptospirales</taxon>
        <taxon>Leptospiraceae</taxon>
        <taxon>Leptospira</taxon>
    </lineage>
</organism>
<evidence type="ECO:0000313" key="1">
    <source>
        <dbReference type="EMBL" id="PNV74972.1"/>
    </source>
</evidence>
<comment type="caution">
    <text evidence="1">The sequence shown here is derived from an EMBL/GenBank/DDBJ whole genome shotgun (WGS) entry which is preliminary data.</text>
</comment>
<reference evidence="1" key="1">
    <citation type="submission" date="2018-01" db="EMBL/GenBank/DDBJ databases">
        <title>Genomic characterization of Leptospira inadai serogroup Lyme isolated from captured rat in Brazil and comparative analysis with human reference strain.</title>
        <authorList>
            <person name="Moreno L.Z."/>
            <person name="Loureiro A.P."/>
            <person name="Miraglia F."/>
            <person name="Kremer F.S."/>
            <person name="Eslabao M.R."/>
            <person name="Dellagostin O.A."/>
            <person name="Lilenbaum W."/>
            <person name="Moreno A.M."/>
        </authorList>
    </citation>
    <scope>NUCLEOTIDE SEQUENCE [LARGE SCALE GENOMIC DNA]</scope>
    <source>
        <strain evidence="1">M34/99</strain>
    </source>
</reference>
<evidence type="ECO:0000313" key="2">
    <source>
        <dbReference type="Proteomes" id="UP000094669"/>
    </source>
</evidence>
<protein>
    <submittedName>
        <fullName evidence="1">Hydrolase</fullName>
    </submittedName>
</protein>
<keyword evidence="1" id="KW-0378">Hydrolase</keyword>
<accession>A0ABX4YIW5</accession>
<dbReference type="Proteomes" id="UP000094669">
    <property type="component" value="Unassembled WGS sequence"/>
</dbReference>
<dbReference type="EMBL" id="MCRM02000009">
    <property type="protein sequence ID" value="PNV74972.1"/>
    <property type="molecule type" value="Genomic_DNA"/>
</dbReference>
<dbReference type="SFLD" id="SFLDG01129">
    <property type="entry name" value="C1.5:_HAD__Beta-PGM__Phosphata"/>
    <property type="match status" value="1"/>
</dbReference>
<dbReference type="PANTHER" id="PTHR46191:SF2">
    <property type="entry name" value="HALOACID DEHALOGENASE-LIKE HYDROLASE DOMAIN-CONTAINING PROTEIN 3"/>
    <property type="match status" value="1"/>
</dbReference>
<dbReference type="InterPro" id="IPR011949">
    <property type="entry name" value="HAD-SF_hydro_IA_REG-2-like"/>
</dbReference>
<dbReference type="GO" id="GO:0016787">
    <property type="term" value="F:hydrolase activity"/>
    <property type="evidence" value="ECO:0007669"/>
    <property type="project" value="UniProtKB-KW"/>
</dbReference>
<dbReference type="Gene3D" id="3.40.50.1000">
    <property type="entry name" value="HAD superfamily/HAD-like"/>
    <property type="match status" value="1"/>
</dbReference>
<dbReference type="InterPro" id="IPR023214">
    <property type="entry name" value="HAD_sf"/>
</dbReference>
<proteinExistence type="predicted"/>
<dbReference type="InterPro" id="IPR006439">
    <property type="entry name" value="HAD-SF_hydro_IA"/>
</dbReference>
<dbReference type="Pfam" id="PF00702">
    <property type="entry name" value="Hydrolase"/>
    <property type="match status" value="1"/>
</dbReference>
<dbReference type="SFLD" id="SFLDS00003">
    <property type="entry name" value="Haloacid_Dehalogenase"/>
    <property type="match status" value="1"/>
</dbReference>
<gene>
    <name evidence="1" type="ORF">BES34_010385</name>
</gene>
<dbReference type="PANTHER" id="PTHR46191">
    <property type="match status" value="1"/>
</dbReference>
<dbReference type="Gene3D" id="1.10.150.720">
    <property type="entry name" value="Haloacid dehalogenase-like hydrolase"/>
    <property type="match status" value="1"/>
</dbReference>
<keyword evidence="2" id="KW-1185">Reference proteome</keyword>
<dbReference type="InterPro" id="IPR044924">
    <property type="entry name" value="HAD-SF_hydro_IA_REG-2-like_cap"/>
</dbReference>
<dbReference type="RefSeq" id="WP_020988501.1">
    <property type="nucleotide sequence ID" value="NZ_MCRM02000009.1"/>
</dbReference>
<dbReference type="NCBIfam" id="TIGR02252">
    <property type="entry name" value="DREG-2"/>
    <property type="match status" value="1"/>
</dbReference>
<sequence length="244" mass="27643">MQISLNSDRFLFLDVGDTLLTMKKPAGEIYFDVLKNFGLTDANRPSGSLERAFRKAYSELTKEPLPEHRDKFHAHSGGSEGWWRDLLGIFLKEIGSNLDPDPIFLSIFQKFDDPSVWEIDPGFPHLLSFIKKSGYGLGIISNWDHRLRDLLNSVGVLSYFNPIFVSAEFGFEKPSHRIFQAASETVGLPPEKLFYCGDKVELDITPTRELGWTSFHKNEKGDLRHLGELVDLLKGLDGNKNPES</sequence>
<dbReference type="SUPFAM" id="SSF56784">
    <property type="entry name" value="HAD-like"/>
    <property type="match status" value="1"/>
</dbReference>